<organism evidence="2 3">
    <name type="scientific">Mesorhabditis belari</name>
    <dbReference type="NCBI Taxonomy" id="2138241"/>
    <lineage>
        <taxon>Eukaryota</taxon>
        <taxon>Metazoa</taxon>
        <taxon>Ecdysozoa</taxon>
        <taxon>Nematoda</taxon>
        <taxon>Chromadorea</taxon>
        <taxon>Rhabditida</taxon>
        <taxon>Rhabditina</taxon>
        <taxon>Rhabditomorpha</taxon>
        <taxon>Rhabditoidea</taxon>
        <taxon>Rhabditidae</taxon>
        <taxon>Mesorhabditinae</taxon>
        <taxon>Mesorhabditis</taxon>
    </lineage>
</organism>
<dbReference type="WBParaSite" id="MBELARI_LOCUS10691">
    <property type="protein sequence ID" value="MBELARI_LOCUS10691"/>
    <property type="gene ID" value="MBELARI_LOCUS10691"/>
</dbReference>
<keyword evidence="1" id="KW-0732">Signal</keyword>
<evidence type="ECO:0000313" key="3">
    <source>
        <dbReference type="WBParaSite" id="MBELARI_LOCUS10691"/>
    </source>
</evidence>
<evidence type="ECO:0000256" key="1">
    <source>
        <dbReference type="SAM" id="SignalP"/>
    </source>
</evidence>
<name>A0AAF3E9U5_9BILA</name>
<protein>
    <submittedName>
        <fullName evidence="3 4">Uncharacterized protein</fullName>
    </submittedName>
</protein>
<sequence>MIAFYWGFGMVWFVGFLSSNLPSTSHAQSCFSCTGICHSEPCNCQMGLCSSEMCFIERKPTEIKGSFRITKGCIENPARTQEICDFDHFPDHLQCVCRGHNCNDHIYLLHQSFQYRKNITCRKCSERDPDCGDTCYGHWCHEDSATGASGCGYGPPSLPFFHKGPELFYHTSKICVTMSRGSGVPRRHCICNRPYCNHAKQAYRNAQPPSPHDLPFRQCYNCDVNAQEAAITASCKQNRCIGHYCTFARHQQLLPNGQQITSEKQGCMNVSMSSQIQLGCAKKWLRGEFVEESCACNNYDLCNRDVYTAATSQRNPFRLFILFCLIRNFF</sequence>
<feature type="signal peptide" evidence="1">
    <location>
        <begin position="1"/>
        <end position="27"/>
    </location>
</feature>
<dbReference type="PANTHER" id="PTHR37433:SF6">
    <property type="entry name" value="ACTIVIN_RECP DOMAIN-CONTAINING PROTEIN"/>
    <property type="match status" value="1"/>
</dbReference>
<proteinExistence type="predicted"/>
<reference evidence="3 4" key="1">
    <citation type="submission" date="2024-02" db="UniProtKB">
        <authorList>
            <consortium name="WormBaseParasite"/>
        </authorList>
    </citation>
    <scope>IDENTIFICATION</scope>
</reference>
<dbReference type="WBParaSite" id="MBELARI_LOCUS4946">
    <property type="protein sequence ID" value="MBELARI_LOCUS4946"/>
    <property type="gene ID" value="MBELARI_LOCUS4946"/>
</dbReference>
<keyword evidence="2" id="KW-1185">Reference proteome</keyword>
<dbReference type="Proteomes" id="UP000887575">
    <property type="component" value="Unassembled WGS sequence"/>
</dbReference>
<dbReference type="PANTHER" id="PTHR37433">
    <property type="entry name" value="PROTEIN CBG25136-RELATED"/>
    <property type="match status" value="1"/>
</dbReference>
<dbReference type="AlphaFoldDB" id="A0AAF3E9U5"/>
<evidence type="ECO:0000313" key="4">
    <source>
        <dbReference type="WBParaSite" id="MBELARI_LOCUS4946"/>
    </source>
</evidence>
<accession>A0AAF3E9U5</accession>
<evidence type="ECO:0000313" key="2">
    <source>
        <dbReference type="Proteomes" id="UP000887575"/>
    </source>
</evidence>
<feature type="chain" id="PRO_5041894055" evidence="1">
    <location>
        <begin position="28"/>
        <end position="330"/>
    </location>
</feature>